<feature type="chain" id="PRO_5038919196" description="DUF4235 domain-containing protein" evidence="1">
    <location>
        <begin position="22"/>
        <end position="125"/>
    </location>
</feature>
<comment type="caution">
    <text evidence="2">The sequence shown here is derived from an EMBL/GenBank/DDBJ whole genome shotgun (WGS) entry which is preliminary data.</text>
</comment>
<evidence type="ECO:0000313" key="2">
    <source>
        <dbReference type="EMBL" id="MBB3023426.1"/>
    </source>
</evidence>
<keyword evidence="3" id="KW-1185">Reference proteome</keyword>
<dbReference type="AlphaFoldDB" id="A0A839R2T3"/>
<sequence>MAKQNHGIATKLAMTAASALAGVIGTKLVNGAWGVVFGEQAPTSKVQKDNDKALKEEMKRAKKQGASKQEIRAMESSYDALPVWKISLYTVLSGAVIAALQLAAQRGAERGADRLAHRRPPMNRG</sequence>
<feature type="signal peptide" evidence="1">
    <location>
        <begin position="1"/>
        <end position="21"/>
    </location>
</feature>
<evidence type="ECO:0008006" key="4">
    <source>
        <dbReference type="Google" id="ProtNLM"/>
    </source>
</evidence>
<keyword evidence="1" id="KW-0732">Signal</keyword>
<dbReference type="RefSeq" id="WP_183376594.1">
    <property type="nucleotide sequence ID" value="NZ_CBCSFZ010000013.1"/>
</dbReference>
<organism evidence="2 3">
    <name type="scientific">Helcobacillus massiliensis</name>
    <dbReference type="NCBI Taxonomy" id="521392"/>
    <lineage>
        <taxon>Bacteria</taxon>
        <taxon>Bacillati</taxon>
        <taxon>Actinomycetota</taxon>
        <taxon>Actinomycetes</taxon>
        <taxon>Micrococcales</taxon>
        <taxon>Dermabacteraceae</taxon>
        <taxon>Helcobacillus</taxon>
    </lineage>
</organism>
<dbReference type="EMBL" id="JACHWP010000005">
    <property type="protein sequence ID" value="MBB3023426.1"/>
    <property type="molecule type" value="Genomic_DNA"/>
</dbReference>
<dbReference type="Pfam" id="PF14019">
    <property type="entry name" value="DUF4235"/>
    <property type="match status" value="1"/>
</dbReference>
<accession>A0A839R2T3</accession>
<evidence type="ECO:0000256" key="1">
    <source>
        <dbReference type="SAM" id="SignalP"/>
    </source>
</evidence>
<proteinExistence type="predicted"/>
<reference evidence="2 3" key="1">
    <citation type="submission" date="2020-08" db="EMBL/GenBank/DDBJ databases">
        <title>Sequencing the genomes of 1000 actinobacteria strains.</title>
        <authorList>
            <person name="Klenk H.-P."/>
        </authorList>
    </citation>
    <scope>NUCLEOTIDE SEQUENCE [LARGE SCALE GENOMIC DNA]</scope>
    <source>
        <strain evidence="2 3">DSM 23040</strain>
    </source>
</reference>
<dbReference type="InterPro" id="IPR025329">
    <property type="entry name" value="DUF4235"/>
</dbReference>
<evidence type="ECO:0000313" key="3">
    <source>
        <dbReference type="Proteomes" id="UP000568050"/>
    </source>
</evidence>
<protein>
    <recommendedName>
        <fullName evidence="4">DUF4235 domain-containing protein</fullName>
    </recommendedName>
</protein>
<dbReference type="Proteomes" id="UP000568050">
    <property type="component" value="Unassembled WGS sequence"/>
</dbReference>
<gene>
    <name evidence="2" type="ORF">FHX50_001721</name>
</gene>
<name>A0A839R2T3_9MICO</name>